<proteinExistence type="inferred from homology"/>
<comment type="catalytic activity">
    <reaction evidence="5">
        <text>[phosphatase 2A protein]-C-terminal L-leucine methyl ester + H2O = [phosphatase 2A protein]-C-terminal L-leucine + methanol + H(+)</text>
        <dbReference type="Rhea" id="RHEA:48548"/>
        <dbReference type="Rhea" id="RHEA-COMP:12134"/>
        <dbReference type="Rhea" id="RHEA-COMP:12135"/>
        <dbReference type="ChEBI" id="CHEBI:15377"/>
        <dbReference type="ChEBI" id="CHEBI:15378"/>
        <dbReference type="ChEBI" id="CHEBI:17790"/>
        <dbReference type="ChEBI" id="CHEBI:90516"/>
        <dbReference type="ChEBI" id="CHEBI:90517"/>
        <dbReference type="EC" id="3.1.1.89"/>
    </reaction>
</comment>
<dbReference type="PANTHER" id="PTHR14189:SF0">
    <property type="entry name" value="PROTEIN PHOSPHATASE METHYLESTERASE 1"/>
    <property type="match status" value="1"/>
</dbReference>
<dbReference type="InterPro" id="IPR000639">
    <property type="entry name" value="Epox_hydrolase-like"/>
</dbReference>
<feature type="region of interest" description="Disordered" evidence="6">
    <location>
        <begin position="1"/>
        <end position="80"/>
    </location>
</feature>
<dbReference type="SUPFAM" id="SSF53474">
    <property type="entry name" value="alpha/beta-Hydrolases"/>
    <property type="match status" value="1"/>
</dbReference>
<dbReference type="EMBL" id="CAUYUE010000017">
    <property type="protein sequence ID" value="CAK0787566.1"/>
    <property type="molecule type" value="Genomic_DNA"/>
</dbReference>
<feature type="domain" description="AB hydrolase-1" evidence="7">
    <location>
        <begin position="127"/>
        <end position="367"/>
    </location>
</feature>
<evidence type="ECO:0000256" key="1">
    <source>
        <dbReference type="ARBA" id="ARBA00008645"/>
    </source>
</evidence>
<organism evidence="8 9">
    <name type="scientific">Coccomyxa viridis</name>
    <dbReference type="NCBI Taxonomy" id="1274662"/>
    <lineage>
        <taxon>Eukaryota</taxon>
        <taxon>Viridiplantae</taxon>
        <taxon>Chlorophyta</taxon>
        <taxon>core chlorophytes</taxon>
        <taxon>Trebouxiophyceae</taxon>
        <taxon>Trebouxiophyceae incertae sedis</taxon>
        <taxon>Coccomyxaceae</taxon>
        <taxon>Coccomyxa</taxon>
    </lineage>
</organism>
<feature type="compositionally biased region" description="Pro residues" evidence="6">
    <location>
        <begin position="18"/>
        <end position="34"/>
    </location>
</feature>
<evidence type="ECO:0000256" key="3">
    <source>
        <dbReference type="ARBA" id="ARBA00022487"/>
    </source>
</evidence>
<keyword evidence="9" id="KW-1185">Reference proteome</keyword>
<dbReference type="PRINTS" id="PR00111">
    <property type="entry name" value="ABHYDROLASE"/>
</dbReference>
<dbReference type="EC" id="3.1.1.89" evidence="2"/>
<evidence type="ECO:0000256" key="6">
    <source>
        <dbReference type="SAM" id="MobiDB-lite"/>
    </source>
</evidence>
<dbReference type="PANTHER" id="PTHR14189">
    <property type="entry name" value="PROTEIN PHOSPHATASE METHYLESTERASE-1 RELATED"/>
    <property type="match status" value="1"/>
</dbReference>
<evidence type="ECO:0000256" key="2">
    <source>
        <dbReference type="ARBA" id="ARBA00013111"/>
    </source>
</evidence>
<accession>A0AAV1ILQ1</accession>
<gene>
    <name evidence="8" type="ORF">CVIRNUC_010788</name>
</gene>
<dbReference type="Pfam" id="PF12697">
    <property type="entry name" value="Abhydrolase_6"/>
    <property type="match status" value="1"/>
</dbReference>
<comment type="caution">
    <text evidence="8">The sequence shown here is derived from an EMBL/GenBank/DDBJ whole genome shotgun (WGS) entry which is preliminary data.</text>
</comment>
<dbReference type="PRINTS" id="PR00412">
    <property type="entry name" value="EPOXHYDRLASE"/>
</dbReference>
<dbReference type="InterPro" id="IPR029058">
    <property type="entry name" value="AB_hydrolase_fold"/>
</dbReference>
<dbReference type="GO" id="GO:0051723">
    <property type="term" value="F:protein methylesterase activity"/>
    <property type="evidence" value="ECO:0007669"/>
    <property type="project" value="UniProtKB-EC"/>
</dbReference>
<evidence type="ECO:0000313" key="9">
    <source>
        <dbReference type="Proteomes" id="UP001314263"/>
    </source>
</evidence>
<protein>
    <recommendedName>
        <fullName evidence="2">protein phosphatase methylesterase-1</fullName>
        <ecNumber evidence="2">3.1.1.89</ecNumber>
    </recommendedName>
</protein>
<evidence type="ECO:0000313" key="8">
    <source>
        <dbReference type="EMBL" id="CAK0787566.1"/>
    </source>
</evidence>
<reference evidence="8 9" key="1">
    <citation type="submission" date="2023-10" db="EMBL/GenBank/DDBJ databases">
        <authorList>
            <person name="Maclean D."/>
            <person name="Macfadyen A."/>
        </authorList>
    </citation>
    <scope>NUCLEOTIDE SEQUENCE [LARGE SCALE GENOMIC DNA]</scope>
</reference>
<keyword evidence="4" id="KW-0378">Hydrolase</keyword>
<evidence type="ECO:0000256" key="5">
    <source>
        <dbReference type="ARBA" id="ARBA00049203"/>
    </source>
</evidence>
<dbReference type="InterPro" id="IPR000073">
    <property type="entry name" value="AB_hydrolase_1"/>
</dbReference>
<sequence length="416" mass="44372">MTGDAGLEPAGVMTPASKMPPPAPRKSGGPPPPSSSAHCMRPTMMSPMKDAQPDTLRGPLSTIPDGKAVSGTSADQLDGMPASFHAGPDIEPGPWDQFFDHQQDIRIEERGATFRVYLAGASGAVLFCLHGCGYTGLTWAAVAAAVKDRYRVVAFDMRGHGETTSSDDLDLSSNTLAADAVAVWQAVLGKEGPPTVFVGHSMGGAIATWAANRQEVPCIEGLVVIDVVEGTAVASLPHMSAILSNRPPSFPSLQVASEWAKHTGTSKNAAAAAVSLPSQLRRETAVDRDRWVWRTPLEKSQPFWRGWYEGLSEAFLNFKGPKVLMLAGTDRLDRSLTIGQMQGRFQMIVLPQAGHAIHEDEPGRTAEVLLNFLQRFQIGQPKRPIPRRGDVGIVLPVAAGPVCPALPAGSVEDKPR</sequence>
<comment type="similarity">
    <text evidence="1">Belongs to the AB hydrolase superfamily.</text>
</comment>
<keyword evidence="3" id="KW-0719">Serine esterase</keyword>
<name>A0AAV1ILQ1_9CHLO</name>
<dbReference type="InterPro" id="IPR016812">
    <property type="entry name" value="PPase_methylesterase_euk"/>
</dbReference>
<dbReference type="AlphaFoldDB" id="A0AAV1ILQ1"/>
<dbReference type="Proteomes" id="UP001314263">
    <property type="component" value="Unassembled WGS sequence"/>
</dbReference>
<dbReference type="Gene3D" id="3.40.50.1820">
    <property type="entry name" value="alpha/beta hydrolase"/>
    <property type="match status" value="1"/>
</dbReference>
<evidence type="ECO:0000256" key="4">
    <source>
        <dbReference type="ARBA" id="ARBA00022801"/>
    </source>
</evidence>
<evidence type="ECO:0000259" key="7">
    <source>
        <dbReference type="Pfam" id="PF12697"/>
    </source>
</evidence>